<dbReference type="InterPro" id="IPR004732">
    <property type="entry name" value="Transaldolase_2"/>
</dbReference>
<comment type="similarity">
    <text evidence="4 11">Belongs to the transaldolase family. Type 2 subfamily.</text>
</comment>
<dbReference type="InterPro" id="IPR013785">
    <property type="entry name" value="Aldolase_TIM"/>
</dbReference>
<protein>
    <recommendedName>
        <fullName evidence="5 11">Transaldolase</fullName>
        <ecNumber evidence="5 11">2.2.1.2</ecNumber>
    </recommendedName>
</protein>
<gene>
    <name evidence="11" type="primary">tal</name>
    <name evidence="12" type="ORF">C8N24_3809</name>
</gene>
<evidence type="ECO:0000313" key="12">
    <source>
        <dbReference type="EMBL" id="RKQ93934.1"/>
    </source>
</evidence>
<dbReference type="Proteomes" id="UP000278962">
    <property type="component" value="Unassembled WGS sequence"/>
</dbReference>
<dbReference type="NCBIfam" id="TIGR00876">
    <property type="entry name" value="tal_mycobact"/>
    <property type="match status" value="1"/>
</dbReference>
<evidence type="ECO:0000256" key="10">
    <source>
        <dbReference type="ARBA" id="ARBA00048810"/>
    </source>
</evidence>
<comment type="catalytic activity">
    <reaction evidence="10 11">
        <text>D-sedoheptulose 7-phosphate + D-glyceraldehyde 3-phosphate = D-erythrose 4-phosphate + beta-D-fructose 6-phosphate</text>
        <dbReference type="Rhea" id="RHEA:17053"/>
        <dbReference type="ChEBI" id="CHEBI:16897"/>
        <dbReference type="ChEBI" id="CHEBI:57483"/>
        <dbReference type="ChEBI" id="CHEBI:57634"/>
        <dbReference type="ChEBI" id="CHEBI:59776"/>
        <dbReference type="EC" id="2.2.1.2"/>
    </reaction>
</comment>
<evidence type="ECO:0000256" key="11">
    <source>
        <dbReference type="HAMAP-Rule" id="MF_00493"/>
    </source>
</evidence>
<sequence length="367" mass="40407">MSTPLQQLAERGQSVWIDYLSRRFVKDGDLKGLVEQGVEGVTSNPTIFQGAIAEGDAYDDQIRELSAEHDDAKEIFWQLAKDDIRDACDILRPVWDEGDGKDGWVSLEVDPNLAHDTEKTKSEAVRLFELVDRPNLLIKIPATLEGLPAIEDTVAAGIPVNVTLIFSLERHRAVAEAYIRGVQRLVDGGGDPRKVASVASFFVSRVDTEADKRLQQIGGHDELLGKLAIANAKLAYQTYEEVFSSPQWKALEEKGASKQRCLWASTGVKNPNYKDTVYVEELVGPDTVNTAPLDLVKAVLDHGEIRGDTIREGTDEASKLLDQFEAAGVSYDEVVQVLEREGVEKFAKSFADLIEGLESKLKTLVAA</sequence>
<dbReference type="UniPathway" id="UPA00115">
    <property type="reaction ID" value="UER00414"/>
</dbReference>
<dbReference type="GO" id="GO:0005975">
    <property type="term" value="P:carbohydrate metabolic process"/>
    <property type="evidence" value="ECO:0007669"/>
    <property type="project" value="InterPro"/>
</dbReference>
<dbReference type="PANTHER" id="PTHR10683">
    <property type="entry name" value="TRANSALDOLASE"/>
    <property type="match status" value="1"/>
</dbReference>
<comment type="function">
    <text evidence="1 11">Transaldolase is important for the balance of metabolites in the pentose-phosphate pathway.</text>
</comment>
<evidence type="ECO:0000256" key="3">
    <source>
        <dbReference type="ARBA" id="ARBA00004857"/>
    </source>
</evidence>
<organism evidence="12 13">
    <name type="scientific">Solirubrobacter pauli</name>
    <dbReference type="NCBI Taxonomy" id="166793"/>
    <lineage>
        <taxon>Bacteria</taxon>
        <taxon>Bacillati</taxon>
        <taxon>Actinomycetota</taxon>
        <taxon>Thermoleophilia</taxon>
        <taxon>Solirubrobacterales</taxon>
        <taxon>Solirubrobacteraceae</taxon>
        <taxon>Solirubrobacter</taxon>
    </lineage>
</organism>
<evidence type="ECO:0000256" key="1">
    <source>
        <dbReference type="ARBA" id="ARBA00003518"/>
    </source>
</evidence>
<reference evidence="12 13" key="1">
    <citation type="submission" date="2018-10" db="EMBL/GenBank/DDBJ databases">
        <title>Genomic Encyclopedia of Archaeal and Bacterial Type Strains, Phase II (KMG-II): from individual species to whole genera.</title>
        <authorList>
            <person name="Goeker M."/>
        </authorList>
    </citation>
    <scope>NUCLEOTIDE SEQUENCE [LARGE SCALE GENOMIC DNA]</scope>
    <source>
        <strain evidence="12 13">DSM 14954</strain>
    </source>
</reference>
<proteinExistence type="inferred from homology"/>
<comment type="subcellular location">
    <subcellularLocation>
        <location evidence="2 11">Cytoplasm</location>
    </subcellularLocation>
</comment>
<dbReference type="PROSITE" id="PS01054">
    <property type="entry name" value="TRANSALDOLASE_1"/>
    <property type="match status" value="1"/>
</dbReference>
<accession>A0A660LKA6</accession>
<keyword evidence="6 11" id="KW-0963">Cytoplasm</keyword>
<feature type="active site" description="Schiff-base intermediate with substrate" evidence="11">
    <location>
        <position position="139"/>
    </location>
</feature>
<dbReference type="InterPro" id="IPR001585">
    <property type="entry name" value="TAL/FSA"/>
</dbReference>
<evidence type="ECO:0000256" key="5">
    <source>
        <dbReference type="ARBA" id="ARBA00013151"/>
    </source>
</evidence>
<dbReference type="SUPFAM" id="SSF51569">
    <property type="entry name" value="Aldolase"/>
    <property type="match status" value="1"/>
</dbReference>
<evidence type="ECO:0000256" key="4">
    <source>
        <dbReference type="ARBA" id="ARBA00008426"/>
    </source>
</evidence>
<evidence type="ECO:0000256" key="2">
    <source>
        <dbReference type="ARBA" id="ARBA00004496"/>
    </source>
</evidence>
<dbReference type="Pfam" id="PF00923">
    <property type="entry name" value="TAL_FSA"/>
    <property type="match status" value="1"/>
</dbReference>
<dbReference type="HAMAP" id="MF_00493">
    <property type="entry name" value="Transaldolase_2"/>
    <property type="match status" value="1"/>
</dbReference>
<dbReference type="RefSeq" id="WP_121252492.1">
    <property type="nucleotide sequence ID" value="NZ_RBIL01000001.1"/>
</dbReference>
<evidence type="ECO:0000256" key="6">
    <source>
        <dbReference type="ARBA" id="ARBA00022490"/>
    </source>
</evidence>
<evidence type="ECO:0000313" key="13">
    <source>
        <dbReference type="Proteomes" id="UP000278962"/>
    </source>
</evidence>
<comment type="pathway">
    <text evidence="3 11">Carbohydrate degradation; pentose phosphate pathway; D-glyceraldehyde 3-phosphate and beta-D-fructose 6-phosphate from D-ribose 5-phosphate and D-xylulose 5-phosphate (non-oxidative stage): step 2/3.</text>
</comment>
<dbReference type="InterPro" id="IPR018225">
    <property type="entry name" value="Transaldolase_AS"/>
</dbReference>
<evidence type="ECO:0000256" key="9">
    <source>
        <dbReference type="ARBA" id="ARBA00023270"/>
    </source>
</evidence>
<dbReference type="GO" id="GO:0005737">
    <property type="term" value="C:cytoplasm"/>
    <property type="evidence" value="ECO:0007669"/>
    <property type="project" value="UniProtKB-SubCell"/>
</dbReference>
<name>A0A660LKA6_9ACTN</name>
<dbReference type="PANTHER" id="PTHR10683:SF31">
    <property type="entry name" value="TRANSALDOLASE"/>
    <property type="match status" value="1"/>
</dbReference>
<dbReference type="GO" id="GO:0006098">
    <property type="term" value="P:pentose-phosphate shunt"/>
    <property type="evidence" value="ECO:0007669"/>
    <property type="project" value="UniProtKB-UniRule"/>
</dbReference>
<keyword evidence="8 11" id="KW-0570">Pentose shunt</keyword>
<evidence type="ECO:0000256" key="7">
    <source>
        <dbReference type="ARBA" id="ARBA00022679"/>
    </source>
</evidence>
<dbReference type="PIRSF" id="PIRSF036915">
    <property type="entry name" value="Trnald_Bac_Plnt"/>
    <property type="match status" value="1"/>
</dbReference>
<dbReference type="EC" id="2.2.1.2" evidence="5 11"/>
<comment type="caution">
    <text evidence="12">The sequence shown here is derived from an EMBL/GenBank/DDBJ whole genome shotgun (WGS) entry which is preliminary data.</text>
</comment>
<dbReference type="OrthoDB" id="9809101at2"/>
<keyword evidence="9 11" id="KW-0704">Schiff base</keyword>
<evidence type="ECO:0000256" key="8">
    <source>
        <dbReference type="ARBA" id="ARBA00023126"/>
    </source>
</evidence>
<dbReference type="EMBL" id="RBIL01000001">
    <property type="protein sequence ID" value="RKQ93934.1"/>
    <property type="molecule type" value="Genomic_DNA"/>
</dbReference>
<dbReference type="GO" id="GO:0004801">
    <property type="term" value="F:transaldolase activity"/>
    <property type="evidence" value="ECO:0007669"/>
    <property type="project" value="UniProtKB-UniRule"/>
</dbReference>
<keyword evidence="13" id="KW-1185">Reference proteome</keyword>
<dbReference type="NCBIfam" id="NF002881">
    <property type="entry name" value="PRK03343.1"/>
    <property type="match status" value="1"/>
</dbReference>
<dbReference type="AlphaFoldDB" id="A0A660LKA6"/>
<dbReference type="Gene3D" id="3.20.20.70">
    <property type="entry name" value="Aldolase class I"/>
    <property type="match status" value="1"/>
</dbReference>
<dbReference type="CDD" id="cd00955">
    <property type="entry name" value="Transaldolase_like"/>
    <property type="match status" value="1"/>
</dbReference>
<keyword evidence="7 11" id="KW-0808">Transferase</keyword>